<dbReference type="GO" id="GO:0004609">
    <property type="term" value="F:phosphatidylserine decarboxylase activity"/>
    <property type="evidence" value="ECO:0007669"/>
    <property type="project" value="UniProtKB-EC"/>
</dbReference>
<dbReference type="Pfam" id="PF02666">
    <property type="entry name" value="PS_Dcarbxylase"/>
    <property type="match status" value="1"/>
</dbReference>
<evidence type="ECO:0000313" key="14">
    <source>
        <dbReference type="Proteomes" id="UP000032025"/>
    </source>
</evidence>
<organism evidence="13 14">
    <name type="scientific">Sphingomonas paucimobilis NBRC 13935</name>
    <dbReference type="NCBI Taxonomy" id="1219050"/>
    <lineage>
        <taxon>Bacteria</taxon>
        <taxon>Pseudomonadati</taxon>
        <taxon>Pseudomonadota</taxon>
        <taxon>Alphaproteobacteria</taxon>
        <taxon>Sphingomonadales</taxon>
        <taxon>Sphingomonadaceae</taxon>
        <taxon>Sphingomonas</taxon>
    </lineage>
</organism>
<sequence length="286" mass="32129">MRGPIMRFFLNEDINFLVTNRLPRRFATQLIGRIARIEHPLVARPSIGLWKFFAGVDLSDARTTRFKSLRDGFVRPLREGARAFDSDPDTLASPCDALVGAHGLIEDDRLYQIKGFPYRLHDLIPDPALVERFRDGSFVTLRLTAGMYHRFHAPADIAIEGVTYISGDCWNVNPIALKRVERLFCRNERAVIEARTLIAGQPLLIVPVAAILVASIRLHCLDTERTLRERGPGRTPCTARVAKGEEMGWFEHGSTIILFLPKGMRLADHLTEGQAIRAGDVIGRPQ</sequence>
<accession>A0A0C9MXJ1</accession>
<keyword evidence="10" id="KW-1208">Phospholipid metabolism</keyword>
<dbReference type="PANTHER" id="PTHR10067">
    <property type="entry name" value="PHOSPHATIDYLSERINE DECARBOXYLASE"/>
    <property type="match status" value="1"/>
</dbReference>
<keyword evidence="9" id="KW-0456">Lyase</keyword>
<evidence type="ECO:0000256" key="4">
    <source>
        <dbReference type="ARBA" id="ARBA00022516"/>
    </source>
</evidence>
<evidence type="ECO:0000256" key="11">
    <source>
        <dbReference type="ARBA" id="ARBA00023317"/>
    </source>
</evidence>
<dbReference type="InterPro" id="IPR033177">
    <property type="entry name" value="PSD-B"/>
</dbReference>
<keyword evidence="4" id="KW-0444">Lipid biosynthesis</keyword>
<keyword evidence="5" id="KW-0210">Decarboxylase</keyword>
<evidence type="ECO:0000313" key="13">
    <source>
        <dbReference type="EMBL" id="GAN15281.1"/>
    </source>
</evidence>
<dbReference type="RefSeq" id="WP_197913046.1">
    <property type="nucleotide sequence ID" value="NZ_BBJS01000054.1"/>
</dbReference>
<evidence type="ECO:0000256" key="12">
    <source>
        <dbReference type="ARBA" id="ARBA00024326"/>
    </source>
</evidence>
<comment type="pathway">
    <text evidence="12">Phospholipid metabolism; phosphatidylethanolamine biosynthesis.</text>
</comment>
<keyword evidence="6" id="KW-0443">Lipid metabolism</keyword>
<evidence type="ECO:0000256" key="7">
    <source>
        <dbReference type="ARBA" id="ARBA00023145"/>
    </source>
</evidence>
<protein>
    <recommendedName>
        <fullName evidence="3">phosphatidylserine decarboxylase</fullName>
        <ecNumber evidence="3">4.1.1.65</ecNumber>
    </recommendedName>
</protein>
<dbReference type="UniPathway" id="UPA00558"/>
<dbReference type="GeneID" id="78528368"/>
<proteinExistence type="predicted"/>
<comment type="pathway">
    <text evidence="2">Lipid metabolism.</text>
</comment>
<evidence type="ECO:0000256" key="8">
    <source>
        <dbReference type="ARBA" id="ARBA00023209"/>
    </source>
</evidence>
<dbReference type="InterPro" id="IPR003817">
    <property type="entry name" value="PS_Dcarbxylase"/>
</dbReference>
<comment type="caution">
    <text evidence="13">The sequence shown here is derived from an EMBL/GenBank/DDBJ whole genome shotgun (WGS) entry which is preliminary data.</text>
</comment>
<dbReference type="GO" id="GO:0006646">
    <property type="term" value="P:phosphatidylethanolamine biosynthetic process"/>
    <property type="evidence" value="ECO:0007669"/>
    <property type="project" value="UniProtKB-UniPathway"/>
</dbReference>
<keyword evidence="11" id="KW-0670">Pyruvate</keyword>
<dbReference type="Proteomes" id="UP000032025">
    <property type="component" value="Unassembled WGS sequence"/>
</dbReference>
<dbReference type="PANTHER" id="PTHR10067:SF6">
    <property type="entry name" value="PHOSPHATIDYLSERINE DECARBOXYLASE PROENZYME, MITOCHONDRIAL"/>
    <property type="match status" value="1"/>
</dbReference>
<evidence type="ECO:0000256" key="9">
    <source>
        <dbReference type="ARBA" id="ARBA00023239"/>
    </source>
</evidence>
<keyword evidence="14" id="KW-1185">Reference proteome</keyword>
<dbReference type="NCBIfam" id="TIGR00163">
    <property type="entry name" value="PS_decarb"/>
    <property type="match status" value="1"/>
</dbReference>
<evidence type="ECO:0000256" key="2">
    <source>
        <dbReference type="ARBA" id="ARBA00005189"/>
    </source>
</evidence>
<comment type="cofactor">
    <cofactor evidence="1">
        <name>pyruvate</name>
        <dbReference type="ChEBI" id="CHEBI:15361"/>
    </cofactor>
</comment>
<evidence type="ECO:0000256" key="5">
    <source>
        <dbReference type="ARBA" id="ARBA00022793"/>
    </source>
</evidence>
<name>A0A0C9MXJ1_SPHPI</name>
<keyword evidence="7" id="KW-0865">Zymogen</keyword>
<evidence type="ECO:0000256" key="1">
    <source>
        <dbReference type="ARBA" id="ARBA00001928"/>
    </source>
</evidence>
<evidence type="ECO:0000256" key="10">
    <source>
        <dbReference type="ARBA" id="ARBA00023264"/>
    </source>
</evidence>
<gene>
    <name evidence="13" type="primary">psd</name>
    <name evidence="13" type="ORF">SP6_54_00400</name>
</gene>
<dbReference type="EC" id="4.1.1.65" evidence="3"/>
<evidence type="ECO:0000256" key="3">
    <source>
        <dbReference type="ARBA" id="ARBA00012243"/>
    </source>
</evidence>
<dbReference type="AlphaFoldDB" id="A0A0C9MXJ1"/>
<keyword evidence="8" id="KW-0594">Phospholipid biosynthesis</keyword>
<dbReference type="EMBL" id="BBJS01000054">
    <property type="protein sequence ID" value="GAN15281.1"/>
    <property type="molecule type" value="Genomic_DNA"/>
</dbReference>
<evidence type="ECO:0000256" key="6">
    <source>
        <dbReference type="ARBA" id="ARBA00023098"/>
    </source>
</evidence>
<reference evidence="13 14" key="1">
    <citation type="submission" date="2014-08" db="EMBL/GenBank/DDBJ databases">
        <title>Whole genome shotgun sequence of Sphingomonas paucimobilis NBRC 13935.</title>
        <authorList>
            <person name="Hosoyama A."/>
            <person name="Hashimoto M."/>
            <person name="Hosoyama Y."/>
            <person name="Noguchi M."/>
            <person name="Uohara A."/>
            <person name="Ohji S."/>
            <person name="Katano-Makiyama Y."/>
            <person name="Ichikawa N."/>
            <person name="Kimura A."/>
            <person name="Yamazoe A."/>
            <person name="Fujita N."/>
        </authorList>
    </citation>
    <scope>NUCLEOTIDE SEQUENCE [LARGE SCALE GENOMIC DNA]</scope>
    <source>
        <strain evidence="13 14">NBRC 13935</strain>
    </source>
</reference>